<dbReference type="Proteomes" id="UP000002669">
    <property type="component" value="Unassembled WGS sequence"/>
</dbReference>
<organism evidence="3">
    <name type="scientific">Arthroderma gypseum (strain ATCC MYA-4604 / CBS 118893)</name>
    <name type="common">Microsporum gypseum</name>
    <dbReference type="NCBI Taxonomy" id="535722"/>
    <lineage>
        <taxon>Eukaryota</taxon>
        <taxon>Fungi</taxon>
        <taxon>Dikarya</taxon>
        <taxon>Ascomycota</taxon>
        <taxon>Pezizomycotina</taxon>
        <taxon>Eurotiomycetes</taxon>
        <taxon>Eurotiomycetidae</taxon>
        <taxon>Onygenales</taxon>
        <taxon>Arthrodermataceae</taxon>
        <taxon>Nannizzia</taxon>
    </lineage>
</organism>
<dbReference type="STRING" id="535722.E4UU45"/>
<name>E4UU45_ARTGP</name>
<feature type="region of interest" description="Disordered" evidence="1">
    <location>
        <begin position="1"/>
        <end position="43"/>
    </location>
</feature>
<keyword evidence="3" id="KW-1185">Reference proteome</keyword>
<dbReference type="AlphaFoldDB" id="E4UU45"/>
<evidence type="ECO:0000256" key="1">
    <source>
        <dbReference type="SAM" id="MobiDB-lite"/>
    </source>
</evidence>
<dbReference type="GO" id="GO:0004497">
    <property type="term" value="F:monooxygenase activity"/>
    <property type="evidence" value="ECO:0007669"/>
    <property type="project" value="InterPro"/>
</dbReference>
<dbReference type="GO" id="GO:0016705">
    <property type="term" value="F:oxidoreductase activity, acting on paired donors, with incorporation or reduction of molecular oxygen"/>
    <property type="evidence" value="ECO:0007669"/>
    <property type="project" value="InterPro"/>
</dbReference>
<protein>
    <submittedName>
        <fullName evidence="2">Uncharacterized protein</fullName>
    </submittedName>
</protein>
<dbReference type="Gene3D" id="1.10.630.10">
    <property type="entry name" value="Cytochrome P450"/>
    <property type="match status" value="1"/>
</dbReference>
<dbReference type="HOGENOM" id="CLU_1467824_0_0_1"/>
<dbReference type="GO" id="GO:0020037">
    <property type="term" value="F:heme binding"/>
    <property type="evidence" value="ECO:0007669"/>
    <property type="project" value="InterPro"/>
</dbReference>
<accession>E4UU45</accession>
<feature type="compositionally biased region" description="Polar residues" evidence="1">
    <location>
        <begin position="7"/>
        <end position="22"/>
    </location>
</feature>
<dbReference type="GeneID" id="10028925"/>
<dbReference type="EMBL" id="DS989824">
    <property type="protein sequence ID" value="EFR00812.1"/>
    <property type="molecule type" value="Genomic_DNA"/>
</dbReference>
<dbReference type="VEuPathDB" id="FungiDB:MGYG_03816"/>
<reference evidence="3" key="1">
    <citation type="journal article" date="2012" name="MBio">
        <title>Comparative genome analysis of Trichophyton rubrum and related dermatophytes reveals candidate genes involved in infection.</title>
        <authorList>
            <person name="Martinez D.A."/>
            <person name="Oliver B.G."/>
            <person name="Graeser Y."/>
            <person name="Goldberg J.M."/>
            <person name="Li W."/>
            <person name="Martinez-Rossi N.M."/>
            <person name="Monod M."/>
            <person name="Shelest E."/>
            <person name="Barton R.C."/>
            <person name="Birch E."/>
            <person name="Brakhage A.A."/>
            <person name="Chen Z."/>
            <person name="Gurr S.J."/>
            <person name="Heiman D."/>
            <person name="Heitman J."/>
            <person name="Kosti I."/>
            <person name="Rossi A."/>
            <person name="Saif S."/>
            <person name="Samalova M."/>
            <person name="Saunders C.W."/>
            <person name="Shea T."/>
            <person name="Summerbell R.C."/>
            <person name="Xu J."/>
            <person name="Young S."/>
            <person name="Zeng Q."/>
            <person name="Birren B.W."/>
            <person name="Cuomo C.A."/>
            <person name="White T.C."/>
        </authorList>
    </citation>
    <scope>NUCLEOTIDE SEQUENCE [LARGE SCALE GENOMIC DNA]</scope>
    <source>
        <strain evidence="3">ATCC MYA-4604 / CBS 118893</strain>
    </source>
</reference>
<dbReference type="OrthoDB" id="1470350at2759"/>
<gene>
    <name evidence="2" type="ORF">MGYG_03816</name>
</gene>
<dbReference type="InParanoid" id="E4UU45"/>
<evidence type="ECO:0000313" key="3">
    <source>
        <dbReference type="Proteomes" id="UP000002669"/>
    </source>
</evidence>
<sequence length="184" mass="20352">MPWWSFPSDQGSLTAPQRQTEQLKGVSADDFSPVRGNADEPVRFPHAENDKTIESMLELGEVMKHIKHAPSPVELRQQSQGSSAWEPWKLSTVDCIVDREEKYTRQEGRKPDVFPVAIMDETFGFIVAGLGTISTTMCLGAKLLADNSDAQSGPRQALLTAFSAAIAEKRTPSVEEIMNNYMVP</sequence>
<dbReference type="GO" id="GO:0005506">
    <property type="term" value="F:iron ion binding"/>
    <property type="evidence" value="ECO:0007669"/>
    <property type="project" value="InterPro"/>
</dbReference>
<evidence type="ECO:0000313" key="2">
    <source>
        <dbReference type="EMBL" id="EFR00812.1"/>
    </source>
</evidence>
<proteinExistence type="predicted"/>
<dbReference type="RefSeq" id="XP_003173642.1">
    <property type="nucleotide sequence ID" value="XM_003173594.1"/>
</dbReference>
<dbReference type="InterPro" id="IPR036396">
    <property type="entry name" value="Cyt_P450_sf"/>
</dbReference>